<comment type="caution">
    <text evidence="1">The sequence shown here is derived from an EMBL/GenBank/DDBJ whole genome shotgun (WGS) entry which is preliminary data.</text>
</comment>
<keyword evidence="2" id="KW-1185">Reference proteome</keyword>
<evidence type="ECO:0000313" key="2">
    <source>
        <dbReference type="Proteomes" id="UP001303046"/>
    </source>
</evidence>
<dbReference type="Proteomes" id="UP001303046">
    <property type="component" value="Unassembled WGS sequence"/>
</dbReference>
<evidence type="ECO:0000313" key="1">
    <source>
        <dbReference type="EMBL" id="KAK6752341.1"/>
    </source>
</evidence>
<proteinExistence type="predicted"/>
<protein>
    <submittedName>
        <fullName evidence="1">Uncharacterized protein</fullName>
    </submittedName>
</protein>
<organism evidence="1 2">
    <name type="scientific">Necator americanus</name>
    <name type="common">Human hookworm</name>
    <dbReference type="NCBI Taxonomy" id="51031"/>
    <lineage>
        <taxon>Eukaryota</taxon>
        <taxon>Metazoa</taxon>
        <taxon>Ecdysozoa</taxon>
        <taxon>Nematoda</taxon>
        <taxon>Chromadorea</taxon>
        <taxon>Rhabditida</taxon>
        <taxon>Rhabditina</taxon>
        <taxon>Rhabditomorpha</taxon>
        <taxon>Strongyloidea</taxon>
        <taxon>Ancylostomatidae</taxon>
        <taxon>Bunostominae</taxon>
        <taxon>Necator</taxon>
    </lineage>
</organism>
<gene>
    <name evidence="1" type="primary">Necator_chrIV.g16939</name>
    <name evidence="1" type="ORF">RB195_003641</name>
</gene>
<name>A0ABR1DR07_NECAM</name>
<accession>A0ABR1DR07</accession>
<sequence>MRFFGKKDFLNCETAWRNGSAFDSRSKGWAFDPLSGQEFCTRPKTTYPLPYARIVVGNMRLFGKKDFLNCETAWRNGSAFDSRSKGWAFDPLSGQEFCTRPKTT</sequence>
<reference evidence="1 2" key="1">
    <citation type="submission" date="2023-08" db="EMBL/GenBank/DDBJ databases">
        <title>A Necator americanus chromosomal reference genome.</title>
        <authorList>
            <person name="Ilik V."/>
            <person name="Petrzelkova K.J."/>
            <person name="Pardy F."/>
            <person name="Fuh T."/>
            <person name="Niatou-Singa F.S."/>
            <person name="Gouil Q."/>
            <person name="Baker L."/>
            <person name="Ritchie M.E."/>
            <person name="Jex A.R."/>
            <person name="Gazzola D."/>
            <person name="Li H."/>
            <person name="Toshio Fujiwara R."/>
            <person name="Zhan B."/>
            <person name="Aroian R.V."/>
            <person name="Pafco B."/>
            <person name="Schwarz E.M."/>
        </authorList>
    </citation>
    <scope>NUCLEOTIDE SEQUENCE [LARGE SCALE GENOMIC DNA]</scope>
    <source>
        <strain evidence="1 2">Aroian</strain>
        <tissue evidence="1">Whole animal</tissue>
    </source>
</reference>
<dbReference type="EMBL" id="JAVFWL010000004">
    <property type="protein sequence ID" value="KAK6752341.1"/>
    <property type="molecule type" value="Genomic_DNA"/>
</dbReference>